<dbReference type="PROSITE" id="PS01230">
    <property type="entry name" value="TRMA_1"/>
    <property type="match status" value="1"/>
</dbReference>
<dbReference type="Gene3D" id="2.40.50.1070">
    <property type="match status" value="1"/>
</dbReference>
<dbReference type="Pfam" id="PF01938">
    <property type="entry name" value="TRAM"/>
    <property type="match status" value="1"/>
</dbReference>
<protein>
    <submittedName>
        <fullName evidence="9">23S rRNA (Uracil(1939)-C(5))-methyltransferase RlmD</fullName>
        <ecNumber evidence="9">2.1.1.190</ecNumber>
    </submittedName>
</protein>
<evidence type="ECO:0000256" key="7">
    <source>
        <dbReference type="PROSITE-ProRule" id="PRU10015"/>
    </source>
</evidence>
<evidence type="ECO:0000259" key="8">
    <source>
        <dbReference type="PROSITE" id="PS50926"/>
    </source>
</evidence>
<dbReference type="PROSITE" id="PS51687">
    <property type="entry name" value="SAM_MT_RNA_M5U"/>
    <property type="match status" value="1"/>
</dbReference>
<comment type="similarity">
    <text evidence="6">Belongs to the class I-like SAM-binding methyltransferase superfamily. RNA M5U methyltransferase family.</text>
</comment>
<evidence type="ECO:0000256" key="4">
    <source>
        <dbReference type="ARBA" id="ARBA00022691"/>
    </source>
</evidence>
<dbReference type="PANTHER" id="PTHR11061:SF49">
    <property type="entry name" value="23S RRNA (URACIL(1939)-C(5))-METHYLTRANSFERASE RLMD"/>
    <property type="match status" value="1"/>
</dbReference>
<evidence type="ECO:0000256" key="2">
    <source>
        <dbReference type="ARBA" id="ARBA00022603"/>
    </source>
</evidence>
<feature type="binding site" evidence="6">
    <location>
        <position position="248"/>
    </location>
    <ligand>
        <name>S-adenosyl-L-methionine</name>
        <dbReference type="ChEBI" id="CHEBI:59789"/>
    </ligand>
</feature>
<dbReference type="Proteomes" id="UP000434580">
    <property type="component" value="Unassembled WGS sequence"/>
</dbReference>
<dbReference type="InterPro" id="IPR029063">
    <property type="entry name" value="SAM-dependent_MTases_sf"/>
</dbReference>
<keyword evidence="1" id="KW-0004">4Fe-4S</keyword>
<dbReference type="GO" id="GO:0070475">
    <property type="term" value="P:rRNA base methylation"/>
    <property type="evidence" value="ECO:0007669"/>
    <property type="project" value="TreeGrafter"/>
</dbReference>
<evidence type="ECO:0000256" key="6">
    <source>
        <dbReference type="PROSITE-ProRule" id="PRU01024"/>
    </source>
</evidence>
<keyword evidence="5" id="KW-0411">Iron-sulfur</keyword>
<evidence type="ECO:0000256" key="3">
    <source>
        <dbReference type="ARBA" id="ARBA00022679"/>
    </source>
</evidence>
<dbReference type="AlphaFoldDB" id="A0A5S9N2K7"/>
<keyword evidence="1" id="KW-0479">Metal-binding</keyword>
<keyword evidence="1" id="KW-0408">Iron</keyword>
<reference evidence="9 10" key="1">
    <citation type="submission" date="2019-11" db="EMBL/GenBank/DDBJ databases">
        <authorList>
            <person name="Holert J."/>
        </authorList>
    </citation>
    <scope>NUCLEOTIDE SEQUENCE [LARGE SCALE GENOMIC DNA]</scope>
    <source>
        <strain evidence="9">BC5_2</strain>
    </source>
</reference>
<dbReference type="Pfam" id="PF05958">
    <property type="entry name" value="tRNA_U5-meth_tr"/>
    <property type="match status" value="1"/>
</dbReference>
<dbReference type="PROSITE" id="PS50926">
    <property type="entry name" value="TRAM"/>
    <property type="match status" value="1"/>
</dbReference>
<dbReference type="InterPro" id="IPR010280">
    <property type="entry name" value="U5_MeTrfase_fam"/>
</dbReference>
<dbReference type="OrthoDB" id="9804590at2"/>
<evidence type="ECO:0000256" key="1">
    <source>
        <dbReference type="ARBA" id="ARBA00022485"/>
    </source>
</evidence>
<dbReference type="InterPro" id="IPR012340">
    <property type="entry name" value="NA-bd_OB-fold"/>
</dbReference>
<dbReference type="Gene3D" id="3.40.50.150">
    <property type="entry name" value="Vaccinia Virus protein VP39"/>
    <property type="match status" value="2"/>
</dbReference>
<dbReference type="EC" id="2.1.1.190" evidence="9"/>
<organism evidence="9 10">
    <name type="scientific">BD1-7 clade bacterium</name>
    <dbReference type="NCBI Taxonomy" id="2029982"/>
    <lineage>
        <taxon>Bacteria</taxon>
        <taxon>Pseudomonadati</taxon>
        <taxon>Pseudomonadota</taxon>
        <taxon>Gammaproteobacteria</taxon>
        <taxon>Cellvibrionales</taxon>
        <taxon>Spongiibacteraceae</taxon>
        <taxon>BD1-7 clade</taxon>
    </lineage>
</organism>
<dbReference type="InterPro" id="IPR030390">
    <property type="entry name" value="MeTrfase_TrmA_AS"/>
</dbReference>
<dbReference type="GO" id="GO:0070041">
    <property type="term" value="F:rRNA (uridine-C5-)-methyltransferase activity"/>
    <property type="evidence" value="ECO:0007669"/>
    <property type="project" value="TreeGrafter"/>
</dbReference>
<keyword evidence="3 6" id="KW-0808">Transferase</keyword>
<feature type="domain" description="TRAM" evidence="8">
    <location>
        <begin position="12"/>
        <end position="72"/>
    </location>
</feature>
<dbReference type="EMBL" id="CACSII010000001">
    <property type="protein sequence ID" value="CAA0081939.1"/>
    <property type="molecule type" value="Genomic_DNA"/>
</dbReference>
<dbReference type="GO" id="GO:0051536">
    <property type="term" value="F:iron-sulfur cluster binding"/>
    <property type="evidence" value="ECO:0007669"/>
    <property type="project" value="UniProtKB-KW"/>
</dbReference>
<dbReference type="Gene3D" id="2.40.50.140">
    <property type="entry name" value="Nucleic acid-binding proteins"/>
    <property type="match status" value="1"/>
</dbReference>
<accession>A0A5S9N2K7</accession>
<keyword evidence="4 6" id="KW-0949">S-adenosyl-L-methionine</keyword>
<name>A0A5S9N2K7_9GAMM</name>
<dbReference type="SUPFAM" id="SSF53335">
    <property type="entry name" value="S-adenosyl-L-methionine-dependent methyltransferases"/>
    <property type="match status" value="1"/>
</dbReference>
<comment type="caution">
    <text evidence="6">Lacks conserved residue(s) required for the propagation of feature annotation.</text>
</comment>
<evidence type="ECO:0000256" key="5">
    <source>
        <dbReference type="ARBA" id="ARBA00023014"/>
    </source>
</evidence>
<evidence type="ECO:0000313" key="9">
    <source>
        <dbReference type="EMBL" id="CAA0081939.1"/>
    </source>
</evidence>
<feature type="binding site" evidence="6">
    <location>
        <position position="219"/>
    </location>
    <ligand>
        <name>S-adenosyl-L-methionine</name>
        <dbReference type="ChEBI" id="CHEBI:59789"/>
    </ligand>
</feature>
<feature type="active site" evidence="7">
    <location>
        <position position="334"/>
    </location>
</feature>
<dbReference type="SUPFAM" id="SSF50249">
    <property type="entry name" value="Nucleic acid-binding proteins"/>
    <property type="match status" value="1"/>
</dbReference>
<evidence type="ECO:0000313" key="10">
    <source>
        <dbReference type="Proteomes" id="UP000434580"/>
    </source>
</evidence>
<feature type="active site" description="Nucleophile" evidence="6">
    <location>
        <position position="334"/>
    </location>
</feature>
<keyword evidence="2 6" id="KW-0489">Methyltransferase</keyword>
<dbReference type="InterPro" id="IPR002792">
    <property type="entry name" value="TRAM_dom"/>
</dbReference>
<dbReference type="PANTHER" id="PTHR11061">
    <property type="entry name" value="RNA M5U METHYLTRANSFERASE"/>
    <property type="match status" value="1"/>
</dbReference>
<gene>
    <name evidence="9" type="primary">rlmD</name>
    <name evidence="9" type="ORF">DPBNPPHM_00404</name>
</gene>
<proteinExistence type="inferred from homology"/>
<sequence>MARKRYQRSGKPPREQQIAEQSFVIDEMDNLGQGVARVGGKITFIGKTLPGETVKARVMQRKKGVSFARLSSVNIAADNRVEPACPHFSECPACDYLHTDYTSELAYKHRALANYLRGLVDSDAIDVIAAPQRLGYRNRVQLHYRHTHIGMVDGRRDQVLPIPECQILHPKLQAAFDDLYTHTDWAKERAVAGHCELYLQGDEVSIEWDKDYAHGGFTQVNSAMNTVLCDTVTDYVNSLPVSSVLDLFAGRGNLSEAAVAQRELVRQMVDYTPHDSDDFIALDLYDEDALRVFGRKACQKQFDVMLVDPPRKGFSDINAWIQRTKPKHLVYVSCNAATLARDLRSIDRPYTIEKVAMLDLFPSTAHFESLVCLSF</sequence>
<feature type="binding site" evidence="6">
    <location>
        <position position="308"/>
    </location>
    <ligand>
        <name>S-adenosyl-L-methionine</name>
        <dbReference type="ChEBI" id="CHEBI:59789"/>
    </ligand>
</feature>